<evidence type="ECO:0000256" key="6">
    <source>
        <dbReference type="ARBA" id="ARBA00023239"/>
    </source>
</evidence>
<evidence type="ECO:0000256" key="3">
    <source>
        <dbReference type="ARBA" id="ARBA00022605"/>
    </source>
</evidence>
<evidence type="ECO:0000256" key="8">
    <source>
        <dbReference type="HAMAP-Rule" id="MF_00131"/>
    </source>
</evidence>
<name>A0A2M6YVI2_9BACT</name>
<dbReference type="GO" id="GO:0005829">
    <property type="term" value="C:cytosol"/>
    <property type="evidence" value="ECO:0007669"/>
    <property type="project" value="TreeGrafter"/>
</dbReference>
<keyword evidence="6 8" id="KW-0456">Lyase</keyword>
<dbReference type="NCBIfam" id="TIGR00262">
    <property type="entry name" value="trpA"/>
    <property type="match status" value="1"/>
</dbReference>
<dbReference type="PROSITE" id="PS00167">
    <property type="entry name" value="TRP_SYNTHASE_ALPHA"/>
    <property type="match status" value="1"/>
</dbReference>
<evidence type="ECO:0000313" key="11">
    <source>
        <dbReference type="Proteomes" id="UP000230184"/>
    </source>
</evidence>
<keyword evidence="4 8" id="KW-0822">Tryptophan biosynthesis</keyword>
<dbReference type="PANTHER" id="PTHR43406:SF1">
    <property type="entry name" value="TRYPTOPHAN SYNTHASE ALPHA CHAIN, CHLOROPLASTIC"/>
    <property type="match status" value="1"/>
</dbReference>
<dbReference type="AlphaFoldDB" id="A0A2M6YVI2"/>
<accession>A0A2M6YVI2</accession>
<keyword evidence="5 8" id="KW-0057">Aromatic amino acid biosynthesis</keyword>
<dbReference type="HAMAP" id="MF_00131">
    <property type="entry name" value="Trp_synth_alpha"/>
    <property type="match status" value="1"/>
</dbReference>
<protein>
    <recommendedName>
        <fullName evidence="8">Tryptophan synthase alpha chain</fullName>
        <ecNumber evidence="8">4.2.1.20</ecNumber>
    </recommendedName>
</protein>
<dbReference type="Proteomes" id="UP000230184">
    <property type="component" value="Unassembled WGS sequence"/>
</dbReference>
<dbReference type="InterPro" id="IPR002028">
    <property type="entry name" value="Trp_synthase_suA"/>
</dbReference>
<comment type="pathway">
    <text evidence="1 8">Amino-acid biosynthesis; L-tryptophan biosynthesis; L-tryptophan from chorismate: step 5/5.</text>
</comment>
<evidence type="ECO:0000256" key="2">
    <source>
        <dbReference type="ARBA" id="ARBA00011270"/>
    </source>
</evidence>
<dbReference type="InterPro" id="IPR018204">
    <property type="entry name" value="Trp_synthase_alpha_AS"/>
</dbReference>
<dbReference type="CDD" id="cd04724">
    <property type="entry name" value="Tryptophan_synthase_alpha"/>
    <property type="match status" value="1"/>
</dbReference>
<proteinExistence type="inferred from homology"/>
<dbReference type="InterPro" id="IPR011060">
    <property type="entry name" value="RibuloseP-bd_barrel"/>
</dbReference>
<dbReference type="Pfam" id="PF00290">
    <property type="entry name" value="Trp_syntA"/>
    <property type="match status" value="1"/>
</dbReference>
<dbReference type="SUPFAM" id="SSF51366">
    <property type="entry name" value="Ribulose-phoshate binding barrel"/>
    <property type="match status" value="1"/>
</dbReference>
<reference evidence="11" key="1">
    <citation type="submission" date="2017-09" db="EMBL/GenBank/DDBJ databases">
        <title>Depth-based differentiation of microbial function through sediment-hosted aquifers and enrichment of novel symbionts in the deep terrestrial subsurface.</title>
        <authorList>
            <person name="Probst A.J."/>
            <person name="Ladd B."/>
            <person name="Jarett J.K."/>
            <person name="Geller-Mcgrath D.E."/>
            <person name="Sieber C.M.K."/>
            <person name="Emerson J.B."/>
            <person name="Anantharaman K."/>
            <person name="Thomas B.C."/>
            <person name="Malmstrom R."/>
            <person name="Stieglmeier M."/>
            <person name="Klingl A."/>
            <person name="Woyke T."/>
            <person name="Ryan C.M."/>
            <person name="Banfield J.F."/>
        </authorList>
    </citation>
    <scope>NUCLEOTIDE SEQUENCE [LARGE SCALE GENOMIC DNA]</scope>
</reference>
<feature type="active site" description="Proton acceptor" evidence="8">
    <location>
        <position position="44"/>
    </location>
</feature>
<evidence type="ECO:0000256" key="9">
    <source>
        <dbReference type="RuleBase" id="RU003662"/>
    </source>
</evidence>
<comment type="caution">
    <text evidence="10">The sequence shown here is derived from an EMBL/GenBank/DDBJ whole genome shotgun (WGS) entry which is preliminary data.</text>
</comment>
<dbReference type="GO" id="GO:0004834">
    <property type="term" value="F:tryptophan synthase activity"/>
    <property type="evidence" value="ECO:0007669"/>
    <property type="project" value="UniProtKB-UniRule"/>
</dbReference>
<evidence type="ECO:0000313" key="10">
    <source>
        <dbReference type="EMBL" id="PIU37422.1"/>
    </source>
</evidence>
<comment type="catalytic activity">
    <reaction evidence="7 8">
        <text>(1S,2R)-1-C-(indol-3-yl)glycerol 3-phosphate + L-serine = D-glyceraldehyde 3-phosphate + L-tryptophan + H2O</text>
        <dbReference type="Rhea" id="RHEA:10532"/>
        <dbReference type="ChEBI" id="CHEBI:15377"/>
        <dbReference type="ChEBI" id="CHEBI:33384"/>
        <dbReference type="ChEBI" id="CHEBI:57912"/>
        <dbReference type="ChEBI" id="CHEBI:58866"/>
        <dbReference type="ChEBI" id="CHEBI:59776"/>
        <dbReference type="EC" id="4.2.1.20"/>
    </reaction>
</comment>
<comment type="similarity">
    <text evidence="8 9">Belongs to the TrpA family.</text>
</comment>
<organism evidence="10 11">
    <name type="scientific">Candidatus Roizmanbacteria bacterium CG07_land_8_20_14_0_80_34_15</name>
    <dbReference type="NCBI Taxonomy" id="1974849"/>
    <lineage>
        <taxon>Bacteria</taxon>
        <taxon>Candidatus Roizmaniibacteriota</taxon>
    </lineage>
</organism>
<evidence type="ECO:0000256" key="7">
    <source>
        <dbReference type="ARBA" id="ARBA00049047"/>
    </source>
</evidence>
<dbReference type="PANTHER" id="PTHR43406">
    <property type="entry name" value="TRYPTOPHAN SYNTHASE, ALPHA CHAIN"/>
    <property type="match status" value="1"/>
</dbReference>
<evidence type="ECO:0000256" key="4">
    <source>
        <dbReference type="ARBA" id="ARBA00022822"/>
    </source>
</evidence>
<keyword evidence="3 8" id="KW-0028">Amino-acid biosynthesis</keyword>
<dbReference type="EC" id="4.2.1.20" evidence="8"/>
<evidence type="ECO:0000256" key="1">
    <source>
        <dbReference type="ARBA" id="ARBA00004733"/>
    </source>
</evidence>
<dbReference type="InterPro" id="IPR013785">
    <property type="entry name" value="Aldolase_TIM"/>
</dbReference>
<dbReference type="Gene3D" id="3.20.20.70">
    <property type="entry name" value="Aldolase class I"/>
    <property type="match status" value="1"/>
</dbReference>
<comment type="subunit">
    <text evidence="2 8">Tetramer of two alpha and two beta chains.</text>
</comment>
<feature type="active site" description="Proton acceptor" evidence="8">
    <location>
        <position position="33"/>
    </location>
</feature>
<evidence type="ECO:0000256" key="5">
    <source>
        <dbReference type="ARBA" id="ARBA00023141"/>
    </source>
</evidence>
<comment type="function">
    <text evidence="8">The alpha subunit is responsible for the aldol cleavage of indoleglycerol phosphate to indole and glyceraldehyde 3-phosphate.</text>
</comment>
<sequence length="249" mass="28079">MKLMTHVVIGYPSLEETEKIVRTMVKSGVDMIELQIPFSDPLADGPTIMNACEKSLQRGTKIKDAFLLMKKLSLEIKIPLIFMAYYNTVFKYGTKKFCRDAKVAGAYGLIIPDMNIDEENQEHFYVSCKKYNLNNIQVVSPASTDERLRKNAKVESGFVYFTAHQGITGVKDKLSPNLISNLRRVRKNFSVPIAVGFGISKRKHLEAIAPYADIAVIGSAIINEINKSSTENIEQNVRNFIKNILFHNN</sequence>
<dbReference type="UniPathway" id="UPA00035">
    <property type="reaction ID" value="UER00044"/>
</dbReference>
<gene>
    <name evidence="8" type="primary">trpA</name>
    <name evidence="10" type="ORF">COT02_00920</name>
</gene>
<dbReference type="EMBL" id="PEWY01000023">
    <property type="protein sequence ID" value="PIU37422.1"/>
    <property type="molecule type" value="Genomic_DNA"/>
</dbReference>